<evidence type="ECO:0000256" key="3">
    <source>
        <dbReference type="ARBA" id="ARBA00022553"/>
    </source>
</evidence>
<dbReference type="InterPro" id="IPR004827">
    <property type="entry name" value="bZIP"/>
</dbReference>
<gene>
    <name evidence="8" type="ORF">ARALYDRAFT_657366</name>
</gene>
<feature type="region of interest" description="Disordered" evidence="6">
    <location>
        <begin position="39"/>
        <end position="61"/>
    </location>
</feature>
<keyword evidence="9" id="KW-1185">Reference proteome</keyword>
<dbReference type="PRINTS" id="PR00496">
    <property type="entry name" value="NAPIN"/>
</dbReference>
<sequence>MSQPQQHSSFQMIEGSMVGGGGMRGKRGRVMTKAMDKAAAQRQKRMIKNRESAARSRERKQAYQVELETLAAKLEEGNEKLLKEIEESTKERFKKLMDVLIPFSKLSSKKWRTNSSSSAHLSLSASSSPTLPSTALSSNYDASNPIGPRQKCQREFQKEQHLRACQRLMRKQMRQGHGGGRRHREPAETLATPEVLQRASPEDPDCVCPTLKQAAKAVRLQGQQHQPMKVRKIYQTAKNLPNICKIPQVDVCPFQIPSFPSYY</sequence>
<keyword evidence="5" id="KW-0539">Nucleus</keyword>
<dbReference type="eggNOG" id="ENOG502RXGY">
    <property type="taxonomic scope" value="Eukaryota"/>
</dbReference>
<dbReference type="Gramene" id="Al_scaffold_0007_1421">
    <property type="protein sequence ID" value="Al_scaffold_0007_1421"/>
    <property type="gene ID" value="Al_scaffold_0007_1421"/>
</dbReference>
<dbReference type="AlphaFoldDB" id="D7MEI4"/>
<dbReference type="GO" id="GO:0003677">
    <property type="term" value="F:DNA binding"/>
    <property type="evidence" value="ECO:0007669"/>
    <property type="project" value="UniProtKB-KW"/>
</dbReference>
<keyword evidence="4" id="KW-0238">DNA-binding</keyword>
<feature type="compositionally biased region" description="Polar residues" evidence="6">
    <location>
        <begin position="1"/>
        <end position="11"/>
    </location>
</feature>
<evidence type="ECO:0000313" key="8">
    <source>
        <dbReference type="EMBL" id="EFH45834.1"/>
    </source>
</evidence>
<dbReference type="InterPro" id="IPR043452">
    <property type="entry name" value="BZIP46-like"/>
</dbReference>
<dbReference type="GO" id="GO:0003700">
    <property type="term" value="F:DNA-binding transcription factor activity"/>
    <property type="evidence" value="ECO:0007669"/>
    <property type="project" value="InterPro"/>
</dbReference>
<comment type="subcellular location">
    <subcellularLocation>
        <location evidence="1">Nucleus</location>
    </subcellularLocation>
</comment>
<evidence type="ECO:0000256" key="2">
    <source>
        <dbReference type="ARBA" id="ARBA00008262"/>
    </source>
</evidence>
<dbReference type="InterPro" id="IPR036312">
    <property type="entry name" value="Bifun_inhib/LTP/seed_sf"/>
</dbReference>
<evidence type="ECO:0000256" key="6">
    <source>
        <dbReference type="SAM" id="MobiDB-lite"/>
    </source>
</evidence>
<dbReference type="HOGENOM" id="CLU_1059016_0_0_1"/>
<feature type="domain" description="BZIP" evidence="7">
    <location>
        <begin position="39"/>
        <end position="91"/>
    </location>
</feature>
<dbReference type="Proteomes" id="UP000008694">
    <property type="component" value="Unassembled WGS sequence"/>
</dbReference>
<dbReference type="FunFam" id="1.20.5.170:FF:000036">
    <property type="entry name" value="ABSCISIC ACID-INSENSITIVE 5-like protein 2"/>
    <property type="match status" value="1"/>
</dbReference>
<keyword evidence="3" id="KW-0597">Phosphoprotein</keyword>
<dbReference type="SUPFAM" id="SSF47699">
    <property type="entry name" value="Bifunctional inhibitor/lipid-transfer protein/seed storage 2S albumin"/>
    <property type="match status" value="1"/>
</dbReference>
<protein>
    <submittedName>
        <fullName evidence="8">Predicted protein</fullName>
    </submittedName>
</protein>
<proteinExistence type="inferred from homology"/>
<feature type="compositionally biased region" description="Basic and acidic residues" evidence="6">
    <location>
        <begin position="48"/>
        <end position="61"/>
    </location>
</feature>
<feature type="region of interest" description="Disordered" evidence="6">
    <location>
        <begin position="1"/>
        <end position="27"/>
    </location>
</feature>
<dbReference type="PANTHER" id="PTHR22952:SF184">
    <property type="entry name" value="G-BOX-BINDING FACTOR 4"/>
    <property type="match status" value="1"/>
</dbReference>
<feature type="compositionally biased region" description="Low complexity" evidence="6">
    <location>
        <begin position="119"/>
        <end position="138"/>
    </location>
</feature>
<dbReference type="PROSITE" id="PS00036">
    <property type="entry name" value="BZIP_BASIC"/>
    <property type="match status" value="1"/>
</dbReference>
<dbReference type="PROSITE" id="PS50217">
    <property type="entry name" value="BZIP"/>
    <property type="match status" value="1"/>
</dbReference>
<reference evidence="9" key="1">
    <citation type="journal article" date="2011" name="Nat. Genet.">
        <title>The Arabidopsis lyrata genome sequence and the basis of rapid genome size change.</title>
        <authorList>
            <person name="Hu T.T."/>
            <person name="Pattyn P."/>
            <person name="Bakker E.G."/>
            <person name="Cao J."/>
            <person name="Cheng J.-F."/>
            <person name="Clark R.M."/>
            <person name="Fahlgren N."/>
            <person name="Fawcett J.A."/>
            <person name="Grimwood J."/>
            <person name="Gundlach H."/>
            <person name="Haberer G."/>
            <person name="Hollister J.D."/>
            <person name="Ossowski S."/>
            <person name="Ottilar R.P."/>
            <person name="Salamov A.A."/>
            <person name="Schneeberger K."/>
            <person name="Spannagl M."/>
            <person name="Wang X."/>
            <person name="Yang L."/>
            <person name="Nasrallah M.E."/>
            <person name="Bergelson J."/>
            <person name="Carrington J.C."/>
            <person name="Gaut B.S."/>
            <person name="Schmutz J."/>
            <person name="Mayer K.F.X."/>
            <person name="Van de Peer Y."/>
            <person name="Grigoriev I.V."/>
            <person name="Nordborg M."/>
            <person name="Weigel D."/>
            <person name="Guo Y.-L."/>
        </authorList>
    </citation>
    <scope>NUCLEOTIDE SEQUENCE [LARGE SCALE GENOMIC DNA]</scope>
    <source>
        <strain evidence="9">cv. MN47</strain>
    </source>
</reference>
<name>D7MEI4_ARALL</name>
<evidence type="ECO:0000256" key="4">
    <source>
        <dbReference type="ARBA" id="ARBA00023125"/>
    </source>
</evidence>
<dbReference type="Gene3D" id="1.20.5.170">
    <property type="match status" value="1"/>
</dbReference>
<dbReference type="Gene3D" id="1.10.110.10">
    <property type="entry name" value="Plant lipid-transfer and hydrophobic proteins"/>
    <property type="match status" value="1"/>
</dbReference>
<dbReference type="CDD" id="cd14707">
    <property type="entry name" value="bZIP_plant_BZIP46"/>
    <property type="match status" value="1"/>
</dbReference>
<evidence type="ECO:0000256" key="1">
    <source>
        <dbReference type="ARBA" id="ARBA00004123"/>
    </source>
</evidence>
<dbReference type="InterPro" id="IPR000617">
    <property type="entry name" value="Napin/2SS/CON"/>
</dbReference>
<dbReference type="STRING" id="81972.D7MEI4"/>
<comment type="similarity">
    <text evidence="2">Belongs to the 2S seed storage albumins family.</text>
</comment>
<evidence type="ECO:0000313" key="9">
    <source>
        <dbReference type="Proteomes" id="UP000008694"/>
    </source>
</evidence>
<accession>D7MEI4</accession>
<evidence type="ECO:0000259" key="7">
    <source>
        <dbReference type="PROSITE" id="PS50217"/>
    </source>
</evidence>
<dbReference type="GO" id="GO:0005634">
    <property type="term" value="C:nucleus"/>
    <property type="evidence" value="ECO:0007669"/>
    <property type="project" value="UniProtKB-SubCell"/>
</dbReference>
<dbReference type="SMART" id="SM00338">
    <property type="entry name" value="BRLZ"/>
    <property type="match status" value="1"/>
</dbReference>
<feature type="region of interest" description="Disordered" evidence="6">
    <location>
        <begin position="119"/>
        <end position="140"/>
    </location>
</feature>
<dbReference type="Pfam" id="PF00170">
    <property type="entry name" value="bZIP_1"/>
    <property type="match status" value="1"/>
</dbReference>
<dbReference type="PANTHER" id="PTHR22952">
    <property type="entry name" value="CAMP-RESPONSE ELEMENT BINDING PROTEIN-RELATED"/>
    <property type="match status" value="1"/>
</dbReference>
<organism evidence="9">
    <name type="scientific">Arabidopsis lyrata subsp. lyrata</name>
    <name type="common">Lyre-leaved rock-cress</name>
    <dbReference type="NCBI Taxonomy" id="81972"/>
    <lineage>
        <taxon>Eukaryota</taxon>
        <taxon>Viridiplantae</taxon>
        <taxon>Streptophyta</taxon>
        <taxon>Embryophyta</taxon>
        <taxon>Tracheophyta</taxon>
        <taxon>Spermatophyta</taxon>
        <taxon>Magnoliopsida</taxon>
        <taxon>eudicotyledons</taxon>
        <taxon>Gunneridae</taxon>
        <taxon>Pentapetalae</taxon>
        <taxon>rosids</taxon>
        <taxon>malvids</taxon>
        <taxon>Brassicales</taxon>
        <taxon>Brassicaceae</taxon>
        <taxon>Camelineae</taxon>
        <taxon>Arabidopsis</taxon>
    </lineage>
</organism>
<dbReference type="EMBL" id="GL348719">
    <property type="protein sequence ID" value="EFH45834.1"/>
    <property type="molecule type" value="Genomic_DNA"/>
</dbReference>
<dbReference type="GO" id="GO:0045735">
    <property type="term" value="F:nutrient reservoir activity"/>
    <property type="evidence" value="ECO:0007669"/>
    <property type="project" value="InterPro"/>
</dbReference>
<dbReference type="GO" id="GO:0045893">
    <property type="term" value="P:positive regulation of DNA-templated transcription"/>
    <property type="evidence" value="ECO:0007669"/>
    <property type="project" value="InterPro"/>
</dbReference>
<dbReference type="CDD" id="cd00261">
    <property type="entry name" value="AAI_SS"/>
    <property type="match status" value="1"/>
</dbReference>
<evidence type="ECO:0000256" key="5">
    <source>
        <dbReference type="ARBA" id="ARBA00023242"/>
    </source>
</evidence>
<dbReference type="SUPFAM" id="SSF57959">
    <property type="entry name" value="Leucine zipper domain"/>
    <property type="match status" value="1"/>
</dbReference>
<dbReference type="InterPro" id="IPR046347">
    <property type="entry name" value="bZIP_sf"/>
</dbReference>